<evidence type="ECO:0000256" key="5">
    <source>
        <dbReference type="ARBA" id="ARBA00023136"/>
    </source>
</evidence>
<gene>
    <name evidence="9" type="ORF">RUM43_011231</name>
</gene>
<keyword evidence="6" id="KW-0458">Lysosome</keyword>
<evidence type="ECO:0000313" key="9">
    <source>
        <dbReference type="EMBL" id="KAK6620932.1"/>
    </source>
</evidence>
<comment type="similarity">
    <text evidence="3">Belongs to the FNIP family.</text>
</comment>
<feature type="compositionally biased region" description="Polar residues" evidence="7">
    <location>
        <begin position="717"/>
        <end position="732"/>
    </location>
</feature>
<dbReference type="InterPro" id="IPR026156">
    <property type="entry name" value="FNIP_fam"/>
</dbReference>
<dbReference type="Pfam" id="PF14636">
    <property type="entry name" value="FNIP_N"/>
    <property type="match status" value="1"/>
</dbReference>
<keyword evidence="5" id="KW-0472">Membrane</keyword>
<proteinExistence type="inferred from homology"/>
<accession>A0AAN8PEW7</accession>
<sequence>MSFFDKFFSHKNSNKTENEIKGVGEPLSLKSSDLHISKEQIRFLLFRECDRRGRKLLFDSNAVEKIPLPNNRIIKCTRKIQQQGSKKNSDFIETTLTHGYKYKKLPNDVACLGEMIFGSVAMTYKGENSCKIHKIPSPKQLMFTTIIHAPIRCHQGAINECSLENSMSSIDESASQKETSSDSKLYRPAAETVHKCPSTYPCIKNNPALNKLTQCCDSSDDNDNVTKALFSHCENRLQCFESTFSNNQEQCGTNKCPSVKKLSADTVDLYRDFLILNLSQKNSGCDKASSSNLDSTSSIVSSESENVSSVSGSLSSLRRRWAQSCSTSLDIKASEDVNNTPCKKRAKLGMAIVLELSDSDDDKMENFLFNHTILMDSMMSKLQSSVELAYIKTQNFVDLIYTAFLDTQQSIHDFITGGKYMVPLWIALIGDTSDIDDVDNVISNKEVNLVGRNSKTNTKQDSVNSAKINFLNNFHDILVKFDTKDTNFFISTLLTAVLTHHLSWVTGIAETDLPNRHEKIQSIKNYNPIWAQLNDLYGLLGSPLKCAKTIVKGSESKKSHITSILQVLTYFIRCFNVIENVYDVEMQNIIGEVENSAEVKNFNSAFDSIQKRTLCETGQMLKKVPLSDERFLDPSVGNSKVHVEVNKFSLNEGNGLSKAANIGNCLPTSCGLKRNKACLSQLTLDNSNSVEKIYPDVRDIHRFENIHEEDLEGQIFPNDTTVGNGIKNSSSKSDNEGYLSPDEGYDTIDSTKTEVLHPRKIDMERQMSSAEKPSGSEIVFILGENEKLVNLKKKVVLTKSDVIELESEDFKCETLKKTTESVPDVNCQMCECRTLSKECMDRGKPPWTESCCCNGETKMGRLGGPNACDVPMMFLELSMPSETKPCRRKHLGVSPVFGGVNQKYNSEQIVQGLIDPENNWEQALHKDLFLWAYNSTVEKDVNEALCIVGDVESWEVSVRSSNTCSLDRNKHSGVRVGMSQLVADMLESFLHLHKINLPPNFCLLHIEKKLRGIYLKSKTVAELLNSTDLCTIDYLTSRLDVGINDIPLLLSVATTHCPQLSERYGLSFT</sequence>
<feature type="region of interest" description="Disordered" evidence="7">
    <location>
        <begin position="714"/>
        <end position="748"/>
    </location>
</feature>
<dbReference type="InterPro" id="IPR028085">
    <property type="entry name" value="FNIP_mid_dom"/>
</dbReference>
<dbReference type="PROSITE" id="PS51836">
    <property type="entry name" value="DENN_FNIP12"/>
    <property type="match status" value="1"/>
</dbReference>
<dbReference type="Pfam" id="PF14637">
    <property type="entry name" value="FNIP_M"/>
    <property type="match status" value="1"/>
</dbReference>
<dbReference type="Proteomes" id="UP001372834">
    <property type="component" value="Unassembled WGS sequence"/>
</dbReference>
<dbReference type="InterPro" id="IPR028086">
    <property type="entry name" value="FNIP_C_dom"/>
</dbReference>
<reference evidence="9 10" key="1">
    <citation type="submission" date="2023-10" db="EMBL/GenBank/DDBJ databases">
        <title>Genomes of two closely related lineages of the louse Polyplax serrata with different host specificities.</title>
        <authorList>
            <person name="Martinu J."/>
            <person name="Tarabai H."/>
            <person name="Stefka J."/>
            <person name="Hypsa V."/>
        </authorList>
    </citation>
    <scope>NUCLEOTIDE SEQUENCE [LARGE SCALE GENOMIC DNA]</scope>
    <source>
        <strain evidence="9">HR10_N</strain>
    </source>
</reference>
<dbReference type="GO" id="GO:0005765">
    <property type="term" value="C:lysosomal membrane"/>
    <property type="evidence" value="ECO:0007669"/>
    <property type="project" value="UniProtKB-SubCell"/>
</dbReference>
<name>A0AAN8PEW7_POLSC</name>
<evidence type="ECO:0000313" key="10">
    <source>
        <dbReference type="Proteomes" id="UP001372834"/>
    </source>
</evidence>
<dbReference type="PANTHER" id="PTHR21634:SF9">
    <property type="entry name" value="RE13835P"/>
    <property type="match status" value="1"/>
</dbReference>
<organism evidence="9 10">
    <name type="scientific">Polyplax serrata</name>
    <name type="common">Common mouse louse</name>
    <dbReference type="NCBI Taxonomy" id="468196"/>
    <lineage>
        <taxon>Eukaryota</taxon>
        <taxon>Metazoa</taxon>
        <taxon>Ecdysozoa</taxon>
        <taxon>Arthropoda</taxon>
        <taxon>Hexapoda</taxon>
        <taxon>Insecta</taxon>
        <taxon>Pterygota</taxon>
        <taxon>Neoptera</taxon>
        <taxon>Paraneoptera</taxon>
        <taxon>Psocodea</taxon>
        <taxon>Troctomorpha</taxon>
        <taxon>Phthiraptera</taxon>
        <taxon>Anoplura</taxon>
        <taxon>Polyplacidae</taxon>
        <taxon>Polyplax</taxon>
    </lineage>
</organism>
<comment type="subcellular location">
    <subcellularLocation>
        <location evidence="1">Cytoplasm</location>
    </subcellularLocation>
    <subcellularLocation>
        <location evidence="2">Lysosome membrane</location>
    </subcellularLocation>
</comment>
<keyword evidence="4" id="KW-0963">Cytoplasm</keyword>
<evidence type="ECO:0000256" key="1">
    <source>
        <dbReference type="ARBA" id="ARBA00004496"/>
    </source>
</evidence>
<comment type="caution">
    <text evidence="9">The sequence shown here is derived from an EMBL/GenBank/DDBJ whole genome shotgun (WGS) entry which is preliminary data.</text>
</comment>
<evidence type="ECO:0000256" key="3">
    <source>
        <dbReference type="ARBA" id="ARBA00007541"/>
    </source>
</evidence>
<dbReference type="EMBL" id="JAWJWE010000039">
    <property type="protein sequence ID" value="KAK6620932.1"/>
    <property type="molecule type" value="Genomic_DNA"/>
</dbReference>
<evidence type="ECO:0000259" key="8">
    <source>
        <dbReference type="PROSITE" id="PS51836"/>
    </source>
</evidence>
<dbReference type="GO" id="GO:0051087">
    <property type="term" value="F:protein-folding chaperone binding"/>
    <property type="evidence" value="ECO:0007669"/>
    <property type="project" value="TreeGrafter"/>
</dbReference>
<evidence type="ECO:0000256" key="7">
    <source>
        <dbReference type="SAM" id="MobiDB-lite"/>
    </source>
</evidence>
<evidence type="ECO:0000256" key="2">
    <source>
        <dbReference type="ARBA" id="ARBA00004656"/>
    </source>
</evidence>
<dbReference type="Pfam" id="PF14638">
    <property type="entry name" value="FNIP_C"/>
    <property type="match status" value="1"/>
</dbReference>
<dbReference type="InterPro" id="IPR028084">
    <property type="entry name" value="FNIP_N_dom"/>
</dbReference>
<dbReference type="PANTHER" id="PTHR21634">
    <property type="entry name" value="RE13835P"/>
    <property type="match status" value="1"/>
</dbReference>
<dbReference type="GO" id="GO:0042030">
    <property type="term" value="F:ATPase inhibitor activity"/>
    <property type="evidence" value="ECO:0007669"/>
    <property type="project" value="TreeGrafter"/>
</dbReference>
<feature type="domain" description="UDENN FNIP1/2-type" evidence="8">
    <location>
        <begin position="36"/>
        <end position="1056"/>
    </location>
</feature>
<evidence type="ECO:0000256" key="4">
    <source>
        <dbReference type="ARBA" id="ARBA00022490"/>
    </source>
</evidence>
<protein>
    <recommendedName>
        <fullName evidence="8">UDENN FNIP1/2-type domain-containing protein</fullName>
    </recommendedName>
</protein>
<dbReference type="AlphaFoldDB" id="A0AAN8PEW7"/>
<dbReference type="PRINTS" id="PR02073">
    <property type="entry name" value="FOLLICULNIP1"/>
</dbReference>
<dbReference type="InterPro" id="IPR037545">
    <property type="entry name" value="DENN_FNIP1/2"/>
</dbReference>
<evidence type="ECO:0000256" key="6">
    <source>
        <dbReference type="ARBA" id="ARBA00023228"/>
    </source>
</evidence>